<dbReference type="OrthoDB" id="7692297at2759"/>
<organism evidence="1 2">
    <name type="scientific">Daphnia pulex</name>
    <name type="common">Water flea</name>
    <dbReference type="NCBI Taxonomy" id="6669"/>
    <lineage>
        <taxon>Eukaryota</taxon>
        <taxon>Metazoa</taxon>
        <taxon>Ecdysozoa</taxon>
        <taxon>Arthropoda</taxon>
        <taxon>Crustacea</taxon>
        <taxon>Branchiopoda</taxon>
        <taxon>Diplostraca</taxon>
        <taxon>Cladocera</taxon>
        <taxon>Anomopoda</taxon>
        <taxon>Daphniidae</taxon>
        <taxon>Daphnia</taxon>
    </lineage>
</organism>
<keyword evidence="2" id="KW-1185">Reference proteome</keyword>
<accession>E9HJY0</accession>
<dbReference type="HOGENOM" id="CLU_1534092_0_0_1"/>
<evidence type="ECO:0000313" key="1">
    <source>
        <dbReference type="EMBL" id="EFX67945.1"/>
    </source>
</evidence>
<sequence>MDSNFQDLHSGECNKKLRDKSFIDDLTITVIWNTNGAQPYKMSKNGIWPFMATINEAPYKLRRAYVILLALWFGTQSPFACIFGLDNKRVGHPGERRNKYKRNALKEYVLPKELFDHFVNLSYGINLHFLIHLSQSVLDWACLWTTSTFIPEWFNEVLISLSNGTQAIADKMASN</sequence>
<protein>
    <submittedName>
        <fullName evidence="1">Uncharacterized protein</fullName>
    </submittedName>
</protein>
<proteinExistence type="predicted"/>
<dbReference type="InParanoid" id="E9HJY0"/>
<dbReference type="KEGG" id="dpx:DAPPUDRAFT_115013"/>
<evidence type="ECO:0000313" key="2">
    <source>
        <dbReference type="Proteomes" id="UP000000305"/>
    </source>
</evidence>
<name>E9HJY0_DAPPU</name>
<dbReference type="Proteomes" id="UP000000305">
    <property type="component" value="Unassembled WGS sequence"/>
</dbReference>
<dbReference type="EMBL" id="GL732665">
    <property type="protein sequence ID" value="EFX67945.1"/>
    <property type="molecule type" value="Genomic_DNA"/>
</dbReference>
<dbReference type="PANTHER" id="PTHR46579">
    <property type="entry name" value="F5/8 TYPE C DOMAIN-CONTAINING PROTEIN-RELATED"/>
    <property type="match status" value="1"/>
</dbReference>
<reference evidence="1 2" key="1">
    <citation type="journal article" date="2011" name="Science">
        <title>The ecoresponsive genome of Daphnia pulex.</title>
        <authorList>
            <person name="Colbourne J.K."/>
            <person name="Pfrender M.E."/>
            <person name="Gilbert D."/>
            <person name="Thomas W.K."/>
            <person name="Tucker A."/>
            <person name="Oakley T.H."/>
            <person name="Tokishita S."/>
            <person name="Aerts A."/>
            <person name="Arnold G.J."/>
            <person name="Basu M.K."/>
            <person name="Bauer D.J."/>
            <person name="Caceres C.E."/>
            <person name="Carmel L."/>
            <person name="Casola C."/>
            <person name="Choi J.H."/>
            <person name="Detter J.C."/>
            <person name="Dong Q."/>
            <person name="Dusheyko S."/>
            <person name="Eads B.D."/>
            <person name="Frohlich T."/>
            <person name="Geiler-Samerotte K.A."/>
            <person name="Gerlach D."/>
            <person name="Hatcher P."/>
            <person name="Jogdeo S."/>
            <person name="Krijgsveld J."/>
            <person name="Kriventseva E.V."/>
            <person name="Kultz D."/>
            <person name="Laforsch C."/>
            <person name="Lindquist E."/>
            <person name="Lopez J."/>
            <person name="Manak J.R."/>
            <person name="Muller J."/>
            <person name="Pangilinan J."/>
            <person name="Patwardhan R.P."/>
            <person name="Pitluck S."/>
            <person name="Pritham E.J."/>
            <person name="Rechtsteiner A."/>
            <person name="Rho M."/>
            <person name="Rogozin I.B."/>
            <person name="Sakarya O."/>
            <person name="Salamov A."/>
            <person name="Schaack S."/>
            <person name="Shapiro H."/>
            <person name="Shiga Y."/>
            <person name="Skalitzky C."/>
            <person name="Smith Z."/>
            <person name="Souvorov A."/>
            <person name="Sung W."/>
            <person name="Tang Z."/>
            <person name="Tsuchiya D."/>
            <person name="Tu H."/>
            <person name="Vos H."/>
            <person name="Wang M."/>
            <person name="Wolf Y.I."/>
            <person name="Yamagata H."/>
            <person name="Yamada T."/>
            <person name="Ye Y."/>
            <person name="Shaw J.R."/>
            <person name="Andrews J."/>
            <person name="Crease T.J."/>
            <person name="Tang H."/>
            <person name="Lucas S.M."/>
            <person name="Robertson H.M."/>
            <person name="Bork P."/>
            <person name="Koonin E.V."/>
            <person name="Zdobnov E.M."/>
            <person name="Grigoriev I.V."/>
            <person name="Lynch M."/>
            <person name="Boore J.L."/>
        </authorList>
    </citation>
    <scope>NUCLEOTIDE SEQUENCE [LARGE SCALE GENOMIC DNA]</scope>
</reference>
<dbReference type="PANTHER" id="PTHR46579:SF1">
    <property type="entry name" value="F5_8 TYPE C DOMAIN-CONTAINING PROTEIN"/>
    <property type="match status" value="1"/>
</dbReference>
<gene>
    <name evidence="1" type="ORF">DAPPUDRAFT_115013</name>
</gene>
<dbReference type="AlphaFoldDB" id="E9HJY0"/>